<geneLocation type="mitochondrion" evidence="2"/>
<protein>
    <submittedName>
        <fullName evidence="2">Uncharacterized protein</fullName>
    </submittedName>
</protein>
<sequence>MARAEMGYSSRNGRDPRQGGYSPTASEPIAYSTSRGLTVYDSASFASLSALELEGILFILALEGMWALDLHI</sequence>
<keyword evidence="2" id="KW-0496">Mitochondrion</keyword>
<dbReference type="AlphaFoldDB" id="A0A101LWW3"/>
<feature type="region of interest" description="Disordered" evidence="1">
    <location>
        <begin position="1"/>
        <end position="27"/>
    </location>
</feature>
<proteinExistence type="predicted"/>
<comment type="caution">
    <text evidence="2">The sequence shown here is derived from an EMBL/GenBank/DDBJ whole genome shotgun (WGS) entry which is preliminary data.</text>
</comment>
<organism evidence="2">
    <name type="scientific">Picea glauca</name>
    <name type="common">White spruce</name>
    <name type="synonym">Pinus glauca</name>
    <dbReference type="NCBI Taxonomy" id="3330"/>
    <lineage>
        <taxon>Eukaryota</taxon>
        <taxon>Viridiplantae</taxon>
        <taxon>Streptophyta</taxon>
        <taxon>Embryophyta</taxon>
        <taxon>Tracheophyta</taxon>
        <taxon>Spermatophyta</taxon>
        <taxon>Pinopsida</taxon>
        <taxon>Pinidae</taxon>
        <taxon>Conifers I</taxon>
        <taxon>Pinales</taxon>
        <taxon>Pinaceae</taxon>
        <taxon>Picea</taxon>
    </lineage>
</organism>
<evidence type="ECO:0000313" key="2">
    <source>
        <dbReference type="EMBL" id="KUM46817.1"/>
    </source>
</evidence>
<gene>
    <name evidence="2" type="ORF">ABT39_MTgene6272</name>
</gene>
<dbReference type="EMBL" id="LKAM01000009">
    <property type="protein sequence ID" value="KUM46817.1"/>
    <property type="molecule type" value="Genomic_DNA"/>
</dbReference>
<reference evidence="2" key="1">
    <citation type="journal article" date="2015" name="Genome Biol. Evol.">
        <title>Organellar Genomes of White Spruce (Picea glauca): Assembly and Annotation.</title>
        <authorList>
            <person name="Jackman S.D."/>
            <person name="Warren R.L."/>
            <person name="Gibb E.A."/>
            <person name="Vandervalk B.P."/>
            <person name="Mohamadi H."/>
            <person name="Chu J."/>
            <person name="Raymond A."/>
            <person name="Pleasance S."/>
            <person name="Coope R."/>
            <person name="Wildung M.R."/>
            <person name="Ritland C.E."/>
            <person name="Bousquet J."/>
            <person name="Jones S.J."/>
            <person name="Bohlmann J."/>
            <person name="Birol I."/>
        </authorList>
    </citation>
    <scope>NUCLEOTIDE SEQUENCE [LARGE SCALE GENOMIC DNA]</scope>
    <source>
        <tissue evidence="2">Flushing bud</tissue>
    </source>
</reference>
<name>A0A101LWW3_PICGL</name>
<accession>A0A101LWW3</accession>
<evidence type="ECO:0000256" key="1">
    <source>
        <dbReference type="SAM" id="MobiDB-lite"/>
    </source>
</evidence>